<accession>A0A2P2P1T9</accession>
<reference evidence="1" key="1">
    <citation type="submission" date="2018-02" db="EMBL/GenBank/DDBJ databases">
        <title>Rhizophora mucronata_Transcriptome.</title>
        <authorList>
            <person name="Meera S.P."/>
            <person name="Sreeshan A."/>
            <person name="Augustine A."/>
        </authorList>
    </citation>
    <scope>NUCLEOTIDE SEQUENCE</scope>
    <source>
        <tissue evidence="1">Leaf</tissue>
    </source>
</reference>
<organism evidence="1">
    <name type="scientific">Rhizophora mucronata</name>
    <name type="common">Asiatic mangrove</name>
    <dbReference type="NCBI Taxonomy" id="61149"/>
    <lineage>
        <taxon>Eukaryota</taxon>
        <taxon>Viridiplantae</taxon>
        <taxon>Streptophyta</taxon>
        <taxon>Embryophyta</taxon>
        <taxon>Tracheophyta</taxon>
        <taxon>Spermatophyta</taxon>
        <taxon>Magnoliopsida</taxon>
        <taxon>eudicotyledons</taxon>
        <taxon>Gunneridae</taxon>
        <taxon>Pentapetalae</taxon>
        <taxon>rosids</taxon>
        <taxon>fabids</taxon>
        <taxon>Malpighiales</taxon>
        <taxon>Rhizophoraceae</taxon>
        <taxon>Rhizophora</taxon>
    </lineage>
</organism>
<evidence type="ECO:0000313" key="1">
    <source>
        <dbReference type="EMBL" id="MBX48704.1"/>
    </source>
</evidence>
<dbReference type="AlphaFoldDB" id="A0A2P2P1T9"/>
<name>A0A2P2P1T9_RHIMU</name>
<sequence length="42" mass="4829">MVYCFSQTLTFTHISISPCKASFFYTNAMLKTFVAITTTHFQ</sequence>
<protein>
    <submittedName>
        <fullName evidence="1">Uncharacterized protein</fullName>
    </submittedName>
</protein>
<proteinExistence type="predicted"/>
<dbReference type="EMBL" id="GGEC01068220">
    <property type="protein sequence ID" value="MBX48704.1"/>
    <property type="molecule type" value="Transcribed_RNA"/>
</dbReference>